<dbReference type="GO" id="GO:0016887">
    <property type="term" value="F:ATP hydrolysis activity"/>
    <property type="evidence" value="ECO:0007669"/>
    <property type="project" value="InterPro"/>
</dbReference>
<dbReference type="PANTHER" id="PTHR43392">
    <property type="entry name" value="AAA-TYPE ATPASE FAMILY PROTEIN / ANKYRIN REPEAT FAMILY PROTEIN"/>
    <property type="match status" value="1"/>
</dbReference>
<organism evidence="5 6">
    <name type="scientific">Longimicrobium terrae</name>
    <dbReference type="NCBI Taxonomy" id="1639882"/>
    <lineage>
        <taxon>Bacteria</taxon>
        <taxon>Pseudomonadati</taxon>
        <taxon>Gemmatimonadota</taxon>
        <taxon>Longimicrobiia</taxon>
        <taxon>Longimicrobiales</taxon>
        <taxon>Longimicrobiaceae</taxon>
        <taxon>Longimicrobium</taxon>
    </lineage>
</organism>
<gene>
    <name evidence="5" type="ORF">HNQ61_001994</name>
</gene>
<dbReference type="GO" id="GO:0005524">
    <property type="term" value="F:ATP binding"/>
    <property type="evidence" value="ECO:0007669"/>
    <property type="project" value="UniProtKB-KW"/>
</dbReference>
<keyword evidence="2" id="KW-0547">Nucleotide-binding</keyword>
<keyword evidence="6" id="KW-1185">Reference proteome</keyword>
<feature type="domain" description="AAA+ ATPase" evidence="4">
    <location>
        <begin position="889"/>
        <end position="1024"/>
    </location>
</feature>
<dbReference type="InterPro" id="IPR003959">
    <property type="entry name" value="ATPase_AAA_core"/>
</dbReference>
<dbReference type="Pfam" id="PF00004">
    <property type="entry name" value="AAA"/>
    <property type="match status" value="4"/>
</dbReference>
<evidence type="ECO:0000313" key="5">
    <source>
        <dbReference type="EMBL" id="MBB6070375.1"/>
    </source>
</evidence>
<comment type="caution">
    <text evidence="5">The sequence shown here is derived from an EMBL/GenBank/DDBJ whole genome shotgun (WGS) entry which is preliminary data.</text>
</comment>
<sequence>MPLECPSCQQANRPVARFCKACGASIPAAPPPDPLLQLNGLVGMTEMKREIDRLVRVARAAAGRGGGRASALGNLHTIITGNTGTGKTHVAGIIFRLFHHHGLTASPNYVRVDVVSVSEFEKELEGHYKKAAGGVLFIDNAHRLARPGPSGGTPPIDRLLSRMDASGHDPVVVLAGLRRDLRDRVEDSPELRSRFRYVFHLPDFEAGELLEITEAHVRGNGLLLHPDAEERVRLLLRHRVRTRDASFANARVATDLGEALCLRYFLRVDGGDPDDGVIQADDVESDAPPERTLDQILAELDGFVGMDTVKREVRALAQQIEIERRRAEQGIGRAGNVTRHFVITGNPGTGKTTVTRKLAEIFSAIGLLDRGHVVEVDPGKLEGQYIGEAAQRVNQACDEAFGGVLFVDEAYGLAGSGVAGSTGAGSYGQKAVDTLLKRMEDDRGRFVVVVAGYRDRMDEFFRMNPGLPSRFDSYLHIDDYTPTELRDIFEQMAAAQQFRLSTEARERLERVTKDMYDRRGRDFANGRTVRQLFDQARSALAGRLARLPAGAVDDAAFSLIEAEDIVHDLPEAPSLEQALGELRKMVGMETIKDWIGDLARLLQMQAERETRTGRKTVLKLHVVLTGNPGTGKTSVARILGMVLRTLGVLPRGQVVDVDRSGLVAPFLGQTALKTNEAIDRALGGVLLVDEAYSLASDAFGREAIDTLLKRMEDDRGKFVVVAAGYPEEMRQFLETNPGLSSRFSDHFHIDDYRPAELLEVFEVMSTEQGYTLDPAAREPLLRALDALYAARDRNFGNARTVRGLLEKSIVRQSRRLAAAPDRDEADFALLRADDIPGLEAAQPVDLATSLAELDALIGMDSIKRQVRALADFLVVQKARKQAGEKSSSLTLHFLFRGNPGTGKTTVARVLAQVFKALGVLPKGHLVEVDRAGLVGSYLGQTSPKTNDAVDRAMGGVLFVDEAYALASDDFGREAINTLLKRMEDDRGKFVVIAAGYHAEMDRFLATNTGLASRFTQYVDFEDYTPAEMAEIFRHLLRTEGFVLELGADAAVEAMMEAVWAARNAAFANGRTVRNLFDRARQAQATRLAQAGVGAPADGSDLNLILVSDLPPASG</sequence>
<dbReference type="Gene3D" id="3.40.50.300">
    <property type="entry name" value="P-loop containing nucleotide triphosphate hydrolases"/>
    <property type="match status" value="4"/>
</dbReference>
<feature type="domain" description="AAA+ ATPase" evidence="4">
    <location>
        <begin position="337"/>
        <end position="481"/>
    </location>
</feature>
<dbReference type="InterPro" id="IPR000641">
    <property type="entry name" value="CbxX/CfxQ"/>
</dbReference>
<feature type="domain" description="AAA+ ATPase" evidence="4">
    <location>
        <begin position="73"/>
        <end position="205"/>
    </location>
</feature>
<dbReference type="InterPro" id="IPR027417">
    <property type="entry name" value="P-loop_NTPase"/>
</dbReference>
<dbReference type="Gene3D" id="1.10.8.60">
    <property type="match status" value="4"/>
</dbReference>
<evidence type="ECO:0000259" key="4">
    <source>
        <dbReference type="SMART" id="SM00382"/>
    </source>
</evidence>
<dbReference type="InterPro" id="IPR041627">
    <property type="entry name" value="AAA_lid_6"/>
</dbReference>
<evidence type="ECO:0000313" key="6">
    <source>
        <dbReference type="Proteomes" id="UP000582837"/>
    </source>
</evidence>
<dbReference type="Pfam" id="PF17866">
    <property type="entry name" value="AAA_lid_6"/>
    <property type="match status" value="3"/>
</dbReference>
<dbReference type="AlphaFoldDB" id="A0A841GX73"/>
<evidence type="ECO:0000256" key="2">
    <source>
        <dbReference type="ARBA" id="ARBA00022741"/>
    </source>
</evidence>
<dbReference type="SUPFAM" id="SSF52540">
    <property type="entry name" value="P-loop containing nucleoside triphosphate hydrolases"/>
    <property type="match status" value="4"/>
</dbReference>
<dbReference type="EMBL" id="JACHIA010000004">
    <property type="protein sequence ID" value="MBB6070375.1"/>
    <property type="molecule type" value="Genomic_DNA"/>
</dbReference>
<dbReference type="PRINTS" id="PR00819">
    <property type="entry name" value="CBXCFQXSUPER"/>
</dbReference>
<dbReference type="FunFam" id="3.40.50.300:FF:000216">
    <property type="entry name" value="Type VII secretion ATPase EccA"/>
    <property type="match status" value="3"/>
</dbReference>
<reference evidence="5 6" key="1">
    <citation type="submission" date="2020-08" db="EMBL/GenBank/DDBJ databases">
        <title>Genomic Encyclopedia of Type Strains, Phase IV (KMG-IV): sequencing the most valuable type-strain genomes for metagenomic binning, comparative biology and taxonomic classification.</title>
        <authorList>
            <person name="Goeker M."/>
        </authorList>
    </citation>
    <scope>NUCLEOTIDE SEQUENCE [LARGE SCALE GENOMIC DNA]</scope>
    <source>
        <strain evidence="5 6">DSM 29007</strain>
    </source>
</reference>
<accession>A0A841GX73</accession>
<evidence type="ECO:0000256" key="1">
    <source>
        <dbReference type="ARBA" id="ARBA00010378"/>
    </source>
</evidence>
<comment type="similarity">
    <text evidence="1">Belongs to the CbxX/CfxQ family.</text>
</comment>
<dbReference type="CDD" id="cd00009">
    <property type="entry name" value="AAA"/>
    <property type="match status" value="3"/>
</dbReference>
<keyword evidence="3" id="KW-0067">ATP-binding</keyword>
<dbReference type="InterPro" id="IPR003593">
    <property type="entry name" value="AAA+_ATPase"/>
</dbReference>
<dbReference type="SMART" id="SM00382">
    <property type="entry name" value="AAA"/>
    <property type="match status" value="4"/>
</dbReference>
<feature type="domain" description="AAA+ ATPase" evidence="4">
    <location>
        <begin position="618"/>
        <end position="753"/>
    </location>
</feature>
<name>A0A841GX73_9BACT</name>
<dbReference type="PANTHER" id="PTHR43392:SF2">
    <property type="entry name" value="AAA-TYPE ATPASE FAMILY PROTEIN _ ANKYRIN REPEAT FAMILY PROTEIN"/>
    <property type="match status" value="1"/>
</dbReference>
<protein>
    <submittedName>
        <fullName evidence="5">SpoVK/Ycf46/Vps4 family AAA+-type ATPase</fullName>
    </submittedName>
</protein>
<proteinExistence type="inferred from homology"/>
<dbReference type="RefSeq" id="WP_170035761.1">
    <property type="nucleotide sequence ID" value="NZ_JABDTL010000001.1"/>
</dbReference>
<dbReference type="Proteomes" id="UP000582837">
    <property type="component" value="Unassembled WGS sequence"/>
</dbReference>
<evidence type="ECO:0000256" key="3">
    <source>
        <dbReference type="ARBA" id="ARBA00022840"/>
    </source>
</evidence>
<dbReference type="InterPro" id="IPR050773">
    <property type="entry name" value="CbxX/CfxQ_RuBisCO_ESX"/>
</dbReference>